<dbReference type="RefSeq" id="WP_190959488.1">
    <property type="nucleotide sequence ID" value="NZ_JACJTU010000064.1"/>
</dbReference>
<evidence type="ECO:0000313" key="2">
    <source>
        <dbReference type="Proteomes" id="UP000637383"/>
    </source>
</evidence>
<sequence length="186" mass="20481">MFKSKNTRKLTVLGLSVVLLILVFFNSGKSIAESKFVRIITDSDGIINFLDFNSIKNQGQEKSYTTARVVSKPAMNDNSIPLRRPYNGQRCACPYDYAINGSICGERSSSKTTCFAPTKTQALIISNSVNCKTKIRSIYNINFLDANNKAITSYTAQDITGGAYPVDVEVSDPVELSIINAVCRKK</sequence>
<dbReference type="EMBL" id="JACJTU010000064">
    <property type="protein sequence ID" value="MBD2738976.1"/>
    <property type="molecule type" value="Genomic_DNA"/>
</dbReference>
<reference evidence="1 2" key="1">
    <citation type="journal article" date="2020" name="ISME J.">
        <title>Comparative genomics reveals insights into cyanobacterial evolution and habitat adaptation.</title>
        <authorList>
            <person name="Chen M.Y."/>
            <person name="Teng W.K."/>
            <person name="Zhao L."/>
            <person name="Hu C.X."/>
            <person name="Zhou Y.K."/>
            <person name="Han B.P."/>
            <person name="Song L.R."/>
            <person name="Shu W.S."/>
        </authorList>
    </citation>
    <scope>NUCLEOTIDE SEQUENCE [LARGE SCALE GENOMIC DNA]</scope>
    <source>
        <strain evidence="1 2">FACHB-159</strain>
    </source>
</reference>
<name>A0ABR8KJP9_9NOSO</name>
<evidence type="ECO:0000313" key="1">
    <source>
        <dbReference type="EMBL" id="MBD2738976.1"/>
    </source>
</evidence>
<protein>
    <submittedName>
        <fullName evidence="1">Uncharacterized protein</fullName>
    </submittedName>
</protein>
<comment type="caution">
    <text evidence="1">The sequence shown here is derived from an EMBL/GenBank/DDBJ whole genome shotgun (WGS) entry which is preliminary data.</text>
</comment>
<proteinExistence type="predicted"/>
<gene>
    <name evidence="1" type="ORF">H6H03_34785</name>
</gene>
<accession>A0ABR8KJP9</accession>
<dbReference type="Proteomes" id="UP000637383">
    <property type="component" value="Unassembled WGS sequence"/>
</dbReference>
<keyword evidence="2" id="KW-1185">Reference proteome</keyword>
<organism evidence="1 2">
    <name type="scientific">Nostoc paludosum FACHB-159</name>
    <dbReference type="NCBI Taxonomy" id="2692908"/>
    <lineage>
        <taxon>Bacteria</taxon>
        <taxon>Bacillati</taxon>
        <taxon>Cyanobacteriota</taxon>
        <taxon>Cyanophyceae</taxon>
        <taxon>Nostocales</taxon>
        <taxon>Nostocaceae</taxon>
        <taxon>Nostoc</taxon>
    </lineage>
</organism>